<dbReference type="AlphaFoldDB" id="A0A1G9HZZ0"/>
<protein>
    <submittedName>
        <fullName evidence="3">Uncharacterized conserved protein YbbC, DUF1343 family</fullName>
    </submittedName>
</protein>
<dbReference type="OrthoDB" id="9801061at2"/>
<dbReference type="InterPro" id="IPR048502">
    <property type="entry name" value="NamZ_N"/>
</dbReference>
<dbReference type="InterPro" id="IPR048503">
    <property type="entry name" value="NamZ_C"/>
</dbReference>
<feature type="domain" description="Peptidoglycan beta-N-acetylmuramidase NamZ N-terminal" evidence="1">
    <location>
        <begin position="24"/>
        <end position="228"/>
    </location>
</feature>
<proteinExistence type="predicted"/>
<dbReference type="PIRSF" id="PIRSF016719">
    <property type="entry name" value="UCP016719"/>
    <property type="match status" value="1"/>
</dbReference>
<dbReference type="EMBL" id="FNGP01000001">
    <property type="protein sequence ID" value="SDL18133.1"/>
    <property type="molecule type" value="Genomic_DNA"/>
</dbReference>
<feature type="domain" description="Peptidoglycan beta-N-acetylmuramidase NamZ C-terminal" evidence="2">
    <location>
        <begin position="233"/>
        <end position="375"/>
    </location>
</feature>
<keyword evidence="4" id="KW-1185">Reference proteome</keyword>
<evidence type="ECO:0000313" key="3">
    <source>
        <dbReference type="EMBL" id="SDL18133.1"/>
    </source>
</evidence>
<evidence type="ECO:0000259" key="1">
    <source>
        <dbReference type="Pfam" id="PF07075"/>
    </source>
</evidence>
<name>A0A1G9HZZ0_9ACTN</name>
<dbReference type="Proteomes" id="UP000199475">
    <property type="component" value="Unassembled WGS sequence"/>
</dbReference>
<organism evidence="3 4">
    <name type="scientific">Tessaracoccus oleiagri</name>
    <dbReference type="NCBI Taxonomy" id="686624"/>
    <lineage>
        <taxon>Bacteria</taxon>
        <taxon>Bacillati</taxon>
        <taxon>Actinomycetota</taxon>
        <taxon>Actinomycetes</taxon>
        <taxon>Propionibacteriales</taxon>
        <taxon>Propionibacteriaceae</taxon>
        <taxon>Tessaracoccus</taxon>
    </lineage>
</organism>
<evidence type="ECO:0000313" key="4">
    <source>
        <dbReference type="Proteomes" id="UP000199475"/>
    </source>
</evidence>
<dbReference type="PANTHER" id="PTHR42915:SF1">
    <property type="entry name" value="PEPTIDOGLYCAN BETA-N-ACETYLMURAMIDASE NAMZ"/>
    <property type="match status" value="1"/>
</dbReference>
<dbReference type="Gene3D" id="3.90.1150.140">
    <property type="match status" value="1"/>
</dbReference>
<dbReference type="Pfam" id="PF20732">
    <property type="entry name" value="NamZ_C"/>
    <property type="match status" value="1"/>
</dbReference>
<reference evidence="3 4" key="1">
    <citation type="submission" date="2016-10" db="EMBL/GenBank/DDBJ databases">
        <authorList>
            <person name="de Groot N.N."/>
        </authorList>
    </citation>
    <scope>NUCLEOTIDE SEQUENCE [LARGE SCALE GENOMIC DNA]</scope>
    <source>
        <strain evidence="3 4">CGMCC 1.9159</strain>
    </source>
</reference>
<dbReference type="RefSeq" id="WP_093248785.1">
    <property type="nucleotide sequence ID" value="NZ_FNGP01000001.1"/>
</dbReference>
<sequence>MPSVQLGIDRLLCDHGLVAGERWGLITNYTGVTSELELSSVALHRSGAPLVALLSPEHGLQGTAQAGESEASGSDPRTGLPVLDTYLLSDEALDAAIRALDVDALVVDIQDIGVRYYTYVWTMVDCLRSAARLGIPFHVLDRPNPLGGNTVSGPGVEPGFESFVGRLDVPMRHGLTIGEIARVAAQLDRDAGHDVPEPNVVEMRGWRRDMLWADTGLEWIMPSPNMPTPLTALVYVGTALFEGTSLSEGRGTTRPFELIGAPWIGDRYVDELNRRGLAGVRFRSTSFMPTFSKWQGQAIGGVQLHLQDARSFDPLLTATTMLVVAQQLYPADFAWREPMWENGVERPHFVDLLWGGPKLRGLVETADTDAIVRELERASGLRERDSELLLYEEKDGHGR</sequence>
<dbReference type="STRING" id="686624.SAMN04488242_0617"/>
<dbReference type="GO" id="GO:0033922">
    <property type="term" value="F:peptidoglycan beta-N-acetylmuramidase activity"/>
    <property type="evidence" value="ECO:0007669"/>
    <property type="project" value="InterPro"/>
</dbReference>
<dbReference type="Pfam" id="PF07075">
    <property type="entry name" value="NamZ_N"/>
    <property type="match status" value="1"/>
</dbReference>
<dbReference type="Gene3D" id="3.40.50.12170">
    <property type="entry name" value="Uncharacterised protein PF07075, DUF1343"/>
    <property type="match status" value="1"/>
</dbReference>
<gene>
    <name evidence="3" type="ORF">SAMN04488242_0617</name>
</gene>
<dbReference type="PANTHER" id="PTHR42915">
    <property type="entry name" value="HYPOTHETICAL 460 KDA PROTEIN IN FEUA-SIGW INTERGENIC REGION [PRECURSOR]"/>
    <property type="match status" value="1"/>
</dbReference>
<accession>A0A1G9HZZ0</accession>
<evidence type="ECO:0000259" key="2">
    <source>
        <dbReference type="Pfam" id="PF20732"/>
    </source>
</evidence>
<dbReference type="InterPro" id="IPR008302">
    <property type="entry name" value="NamZ"/>
</dbReference>